<feature type="non-terminal residue" evidence="4">
    <location>
        <position position="1"/>
    </location>
</feature>
<organism evidence="4 6">
    <name type="scientific">Nonomuraea montanisoli</name>
    <dbReference type="NCBI Taxonomy" id="2741721"/>
    <lineage>
        <taxon>Bacteria</taxon>
        <taxon>Bacillati</taxon>
        <taxon>Actinomycetota</taxon>
        <taxon>Actinomycetes</taxon>
        <taxon>Streptosporangiales</taxon>
        <taxon>Streptosporangiaceae</taxon>
        <taxon>Nonomuraea</taxon>
    </lineage>
</organism>
<dbReference type="EMBL" id="JABWGN010000009">
    <property type="protein sequence ID" value="NUW34748.1"/>
    <property type="molecule type" value="Genomic_DNA"/>
</dbReference>
<dbReference type="InterPro" id="IPR008979">
    <property type="entry name" value="Galactose-bd-like_sf"/>
</dbReference>
<dbReference type="Gene3D" id="2.60.120.260">
    <property type="entry name" value="Galactose-binding domain-like"/>
    <property type="match status" value="1"/>
</dbReference>
<evidence type="ECO:0000256" key="2">
    <source>
        <dbReference type="ARBA" id="ARBA00022801"/>
    </source>
</evidence>
<dbReference type="Pfam" id="PF01483">
    <property type="entry name" value="P_proprotein"/>
    <property type="match status" value="1"/>
</dbReference>
<dbReference type="AlphaFoldDB" id="A0A7Y6IBM9"/>
<dbReference type="GO" id="GO:0004252">
    <property type="term" value="F:serine-type endopeptidase activity"/>
    <property type="evidence" value="ECO:0007669"/>
    <property type="project" value="InterPro"/>
</dbReference>
<name>A0A7Y6IBM9_9ACTN</name>
<sequence>SYGTRTYSVPVSQQAAGTWTLEVSDVYLGDTGFLDSWSITV</sequence>
<proteinExistence type="predicted"/>
<dbReference type="PROSITE" id="PS51829">
    <property type="entry name" value="P_HOMO_B"/>
    <property type="match status" value="1"/>
</dbReference>
<evidence type="ECO:0000256" key="1">
    <source>
        <dbReference type="ARBA" id="ARBA00022670"/>
    </source>
</evidence>
<comment type="caution">
    <text evidence="4">The sequence shown here is derived from an EMBL/GenBank/DDBJ whole genome shotgun (WGS) entry which is preliminary data.</text>
</comment>
<dbReference type="GO" id="GO:0006508">
    <property type="term" value="P:proteolysis"/>
    <property type="evidence" value="ECO:0007669"/>
    <property type="project" value="UniProtKB-KW"/>
</dbReference>
<accession>A0A7Y6IBM9</accession>
<protein>
    <submittedName>
        <fullName evidence="4">Proprotein convertase P-domain-containing protein</fullName>
    </submittedName>
</protein>
<keyword evidence="6" id="KW-1185">Reference proteome</keyword>
<reference evidence="4 6" key="1">
    <citation type="submission" date="2020-06" db="EMBL/GenBank/DDBJ databases">
        <title>Nonomuraea sp. SMC257, a novel actinomycete isolated from soil.</title>
        <authorList>
            <person name="Chanama M."/>
        </authorList>
    </citation>
    <scope>NUCLEOTIDE SEQUENCE [LARGE SCALE GENOMIC DNA]</scope>
    <source>
        <strain evidence="4 6">SMC257</strain>
    </source>
</reference>
<evidence type="ECO:0000313" key="5">
    <source>
        <dbReference type="EMBL" id="NUW38319.1"/>
    </source>
</evidence>
<evidence type="ECO:0000259" key="3">
    <source>
        <dbReference type="PROSITE" id="PS51829"/>
    </source>
</evidence>
<gene>
    <name evidence="4" type="ORF">HTZ77_25420</name>
    <name evidence="5" type="ORF">HTZ77_44025</name>
</gene>
<keyword evidence="1" id="KW-0645">Protease</keyword>
<evidence type="ECO:0000313" key="4">
    <source>
        <dbReference type="EMBL" id="NUW34748.1"/>
    </source>
</evidence>
<evidence type="ECO:0000313" key="6">
    <source>
        <dbReference type="Proteomes" id="UP000586042"/>
    </source>
</evidence>
<dbReference type="InterPro" id="IPR002884">
    <property type="entry name" value="P_dom"/>
</dbReference>
<keyword evidence="2" id="KW-0378">Hydrolase</keyword>
<dbReference type="EMBL" id="JABWGN010000031">
    <property type="protein sequence ID" value="NUW38319.1"/>
    <property type="molecule type" value="Genomic_DNA"/>
</dbReference>
<dbReference type="SUPFAM" id="SSF49785">
    <property type="entry name" value="Galactose-binding domain-like"/>
    <property type="match status" value="1"/>
</dbReference>
<feature type="domain" description="P/Homo B" evidence="3">
    <location>
        <begin position="1"/>
        <end position="41"/>
    </location>
</feature>
<dbReference type="Proteomes" id="UP000586042">
    <property type="component" value="Unassembled WGS sequence"/>
</dbReference>